<dbReference type="EMBL" id="ACRF02000014">
    <property type="protein sequence ID" value="EEW93311.1"/>
    <property type="molecule type" value="Genomic_DNA"/>
</dbReference>
<comment type="caution">
    <text evidence="2">The sequence shown here is derived from an EMBL/GenBank/DDBJ whole genome shotgun (WGS) entry which is preliminary data.</text>
</comment>
<accession>D0BJQ8</accession>
<sequence length="101" mass="12077">MVEFDKEKIAKMQQYLAEITDPNFQGSATDKRMAVAELFNYYHSDWQQDAMHFVDKNLELFDDQRMQEIFKTYNSGRKSPQTVIRQESKSKYKRPMRPGED</sequence>
<name>D0BJQ8_9LACT</name>
<feature type="region of interest" description="Disordered" evidence="1">
    <location>
        <begin position="76"/>
        <end position="101"/>
    </location>
</feature>
<reference evidence="2" key="2">
    <citation type="submission" date="2011-10" db="EMBL/GenBank/DDBJ databases">
        <title>The Genome Sequence of Granulicatella elegans ATCC 700633.</title>
        <authorList>
            <consortium name="The Broad Institute Genome Sequencing Platform"/>
            <consortium name="The Broad Institute Genome Sequencing Center for Infectious Disease"/>
            <person name="Earl A."/>
            <person name="Ward D."/>
            <person name="Feldgarden M."/>
            <person name="Gevers D."/>
            <person name="Sibley C.D."/>
            <person name="Field T.R."/>
            <person name="Grinwis M."/>
            <person name="Eshaghurshan C.S."/>
            <person name="Surette M.G."/>
            <person name="Young S.K."/>
            <person name="Zeng Q."/>
            <person name="Gargeya S."/>
            <person name="Fitzgerald M."/>
            <person name="Haas B."/>
            <person name="Abouelleil A."/>
            <person name="Alvarado L."/>
            <person name="Arachchi H.M."/>
            <person name="Berlin A."/>
            <person name="Brown A."/>
            <person name="Chapman S.B."/>
            <person name="Chen Z."/>
            <person name="Dunbar C."/>
            <person name="Freedman E."/>
            <person name="Gearin G."/>
            <person name="Goldberg J."/>
            <person name="Griggs A."/>
            <person name="Gujja S."/>
            <person name="Heiman D."/>
            <person name="Howarth C."/>
            <person name="Larson L."/>
            <person name="Lui A."/>
            <person name="MacDonald P.J.P."/>
            <person name="Montmayeur A."/>
            <person name="Murphy C."/>
            <person name="Neiman D."/>
            <person name="Pearson M."/>
            <person name="Priest M."/>
            <person name="Roberts A."/>
            <person name="Saif S."/>
            <person name="Shea T."/>
            <person name="Shenoy N."/>
            <person name="Sisk P."/>
            <person name="Stolte C."/>
            <person name="Sykes S."/>
            <person name="Wortman J."/>
            <person name="Nusbaum C."/>
            <person name="Birren B."/>
        </authorList>
    </citation>
    <scope>NUCLEOTIDE SEQUENCE [LARGE SCALE GENOMIC DNA]</scope>
    <source>
        <strain evidence="2">ATCC 700633</strain>
    </source>
</reference>
<proteinExistence type="predicted"/>
<dbReference type="OrthoDB" id="2166910at2"/>
<dbReference type="STRING" id="626369.HMPREF0446_00193"/>
<reference evidence="2" key="1">
    <citation type="submission" date="2009-09" db="EMBL/GenBank/DDBJ databases">
        <authorList>
            <consortium name="The Broad Institute Genome Sequencing Platform"/>
            <person name="Ward D."/>
            <person name="Feldgarden M."/>
            <person name="Earl A."/>
            <person name="Young S.K."/>
            <person name="Zeng Q."/>
            <person name="Koehrsen M."/>
            <person name="Alvarado L."/>
            <person name="Berlin A."/>
            <person name="Bochicchio J."/>
            <person name="Borenstein D."/>
            <person name="Chapman S.B."/>
            <person name="Chen Z."/>
            <person name="Engels R."/>
            <person name="Freedman E."/>
            <person name="Gellesch M."/>
            <person name="Goldberg J."/>
            <person name="Griggs A."/>
            <person name="Gujja S."/>
            <person name="Heilman E."/>
            <person name="Heiman D."/>
            <person name="Hepburn T."/>
            <person name="Howarth C."/>
            <person name="Jen D."/>
            <person name="Larson L."/>
            <person name="Lewis B."/>
            <person name="Mehta T."/>
            <person name="Park D."/>
            <person name="Pearson M."/>
            <person name="Roberts A."/>
            <person name="Saif S."/>
            <person name="Shea T."/>
            <person name="Shenoy N."/>
            <person name="Sisk P."/>
            <person name="Stolte C."/>
            <person name="Sykes S."/>
            <person name="Thomson T."/>
            <person name="Walk T."/>
            <person name="White J."/>
            <person name="Yandava C."/>
            <person name="Sibley C.D."/>
            <person name="Field T.R."/>
            <person name="Grinwis M."/>
            <person name="Eshaghurshan C.S."/>
            <person name="Surette M.G."/>
            <person name="Haas B."/>
            <person name="Nusbaum C."/>
            <person name="Birren B."/>
        </authorList>
    </citation>
    <scope>NUCLEOTIDE SEQUENCE [LARGE SCALE GENOMIC DNA]</scope>
    <source>
        <strain evidence="2">ATCC 700633</strain>
    </source>
</reference>
<feature type="compositionally biased region" description="Basic residues" evidence="1">
    <location>
        <begin position="91"/>
        <end position="101"/>
    </location>
</feature>
<dbReference type="AlphaFoldDB" id="D0BJQ8"/>
<feature type="compositionally biased region" description="Polar residues" evidence="1">
    <location>
        <begin position="76"/>
        <end position="85"/>
    </location>
</feature>
<organism evidence="2 3">
    <name type="scientific">Granulicatella elegans ATCC 700633</name>
    <dbReference type="NCBI Taxonomy" id="626369"/>
    <lineage>
        <taxon>Bacteria</taxon>
        <taxon>Bacillati</taxon>
        <taxon>Bacillota</taxon>
        <taxon>Bacilli</taxon>
        <taxon>Lactobacillales</taxon>
        <taxon>Carnobacteriaceae</taxon>
        <taxon>Granulicatella</taxon>
    </lineage>
</organism>
<dbReference type="RefSeq" id="WP_006702468.1">
    <property type="nucleotide sequence ID" value="NZ_KI391971.1"/>
</dbReference>
<dbReference type="Proteomes" id="UP000002939">
    <property type="component" value="Unassembled WGS sequence"/>
</dbReference>
<gene>
    <name evidence="2" type="ORF">HMPREF0446_00193</name>
</gene>
<evidence type="ECO:0000313" key="2">
    <source>
        <dbReference type="EMBL" id="EEW93311.1"/>
    </source>
</evidence>
<keyword evidence="3" id="KW-1185">Reference proteome</keyword>
<evidence type="ECO:0000256" key="1">
    <source>
        <dbReference type="SAM" id="MobiDB-lite"/>
    </source>
</evidence>
<evidence type="ECO:0000313" key="3">
    <source>
        <dbReference type="Proteomes" id="UP000002939"/>
    </source>
</evidence>
<dbReference type="HOGENOM" id="CLU_2287541_0_0_9"/>
<protein>
    <submittedName>
        <fullName evidence="2">Uncharacterized protein</fullName>
    </submittedName>
</protein>